<dbReference type="RefSeq" id="WP_149188444.1">
    <property type="nucleotide sequence ID" value="NZ_VTOZ01000004.1"/>
</dbReference>
<dbReference type="AlphaFoldDB" id="A0A5D6WQQ7"/>
<name>A0A5D6WQQ7_9FIRM</name>
<accession>A0A5D6WQQ7</accession>
<evidence type="ECO:0000313" key="1">
    <source>
        <dbReference type="EMBL" id="TYZ30243.1"/>
    </source>
</evidence>
<evidence type="ECO:0000313" key="2">
    <source>
        <dbReference type="Proteomes" id="UP000322783"/>
    </source>
</evidence>
<organism evidence="1 2">
    <name type="scientific">Selenomonas caprae</name>
    <dbReference type="NCBI Taxonomy" id="2606905"/>
    <lineage>
        <taxon>Bacteria</taxon>
        <taxon>Bacillati</taxon>
        <taxon>Bacillota</taxon>
        <taxon>Negativicutes</taxon>
        <taxon>Selenomonadales</taxon>
        <taxon>Selenomonadaceae</taxon>
        <taxon>Selenomonas</taxon>
    </lineage>
</organism>
<comment type="caution">
    <text evidence="1">The sequence shown here is derived from an EMBL/GenBank/DDBJ whole genome shotgun (WGS) entry which is preliminary data.</text>
</comment>
<protein>
    <submittedName>
        <fullName evidence="1">Uncharacterized protein</fullName>
    </submittedName>
</protein>
<gene>
    <name evidence="1" type="ORF">FZ041_02895</name>
</gene>
<proteinExistence type="predicted"/>
<dbReference type="Proteomes" id="UP000322783">
    <property type="component" value="Unassembled WGS sequence"/>
</dbReference>
<keyword evidence="2" id="KW-1185">Reference proteome</keyword>
<dbReference type="EMBL" id="VTOZ01000004">
    <property type="protein sequence ID" value="TYZ30243.1"/>
    <property type="molecule type" value="Genomic_DNA"/>
</dbReference>
<sequence>MGKGYIYRGYGSEIEDIDVSDIINNNEPIEEVVKKVVRKFINHDVDYGISMYATWKSGVYRYIWLLEDEYGEDIIKNHIGLYSKVINCLDEGEEREELIYWPGKIILLKHADDKWHFTDMTDEGRELFESEIEDSNRIKKELWNID</sequence>
<reference evidence="1 2" key="1">
    <citation type="submission" date="2019-08" db="EMBL/GenBank/DDBJ databases">
        <title>Selenomonas sp. mPRGC5 and Selenomonas sp. mPRGC8 isolated from ruminal fluid of dairy goat (Capra hircus).</title>
        <authorList>
            <person name="Poothong S."/>
            <person name="Nuengjamnong C."/>
            <person name="Tanasupawat S."/>
        </authorList>
    </citation>
    <scope>NUCLEOTIDE SEQUENCE [LARGE SCALE GENOMIC DNA]</scope>
    <source>
        <strain evidence="2">mPRGC8</strain>
    </source>
</reference>